<sequence>MSSNADHHYNTPTLSPDIHQEIAQHCDKDTLQAYCSASYLLRQVVVPFLFRTSHIRFGIQSRPSAAHHMASQQNYEAWANNCIEKFEQLSASSYAKHVRELSYRGFKTFQGPEDELETWKSQYHATAWAILKKNLSRYTQLTTLRLDNVDIDDEAIIAMGTLQTLHHLFLTDNPGFICTKELAMHHNVRPAQSLTYKPHFHQVEIASDLGAMFVAGACGNITLLSIELFKKDNMHLKFYRILNNCPLLEKLNVDMCTQAHDDLETAPDGLESTAIPRLRVYYGPAYYAPLVKGRPVVKINVFPLPNQLDNTNVADWLQRTFSGTTAAVDSFTAMFLSWDAINTFFGAISTTFPSLRDLEVQIDADVNKEMLNSLVQDLHEGACVIPTSLRTLSFIWPLYAGSYKNLDVLVDKLGDILSMPERLGNLESLTIGRIFGGYAVCKKSEMERREWTFRVEIREPSFRL</sequence>
<dbReference type="EMBL" id="JAFIQS010000018">
    <property type="protein sequence ID" value="KAG5162653.1"/>
    <property type="molecule type" value="Genomic_DNA"/>
</dbReference>
<dbReference type="AlphaFoldDB" id="A0A8H7XL98"/>
<dbReference type="SUPFAM" id="SSF52047">
    <property type="entry name" value="RNI-like"/>
    <property type="match status" value="1"/>
</dbReference>
<organism evidence="1">
    <name type="scientific">Psilocybe cubensis</name>
    <name type="common">Psychedelic mushroom</name>
    <name type="synonym">Stropharia cubensis</name>
    <dbReference type="NCBI Taxonomy" id="181762"/>
    <lineage>
        <taxon>Eukaryota</taxon>
        <taxon>Fungi</taxon>
        <taxon>Dikarya</taxon>
        <taxon>Basidiomycota</taxon>
        <taxon>Agaricomycotina</taxon>
        <taxon>Agaricomycetes</taxon>
        <taxon>Agaricomycetidae</taxon>
        <taxon>Agaricales</taxon>
        <taxon>Agaricineae</taxon>
        <taxon>Strophariaceae</taxon>
        <taxon>Psilocybe</taxon>
    </lineage>
</organism>
<accession>A0A8H7XL98</accession>
<dbReference type="Gene3D" id="3.80.10.10">
    <property type="entry name" value="Ribonuclease Inhibitor"/>
    <property type="match status" value="1"/>
</dbReference>
<name>A0A8H7XL98_PSICU</name>
<gene>
    <name evidence="1" type="ORF">JR316_012538</name>
</gene>
<proteinExistence type="predicted"/>
<dbReference type="InterPro" id="IPR032675">
    <property type="entry name" value="LRR_dom_sf"/>
</dbReference>
<reference evidence="1" key="1">
    <citation type="submission" date="2021-02" db="EMBL/GenBank/DDBJ databases">
        <title>Psilocybe cubensis genome.</title>
        <authorList>
            <person name="Mckernan K.J."/>
            <person name="Crawford S."/>
            <person name="Trippe A."/>
            <person name="Kane L.T."/>
            <person name="Mclaughlin S."/>
        </authorList>
    </citation>
    <scope>NUCLEOTIDE SEQUENCE [LARGE SCALE GENOMIC DNA]</scope>
    <source>
        <strain evidence="1">MGC-MH-2018</strain>
    </source>
</reference>
<comment type="caution">
    <text evidence="1">The sequence shown here is derived from an EMBL/GenBank/DDBJ whole genome shotgun (WGS) entry which is preliminary data.</text>
</comment>
<evidence type="ECO:0000313" key="1">
    <source>
        <dbReference type="EMBL" id="KAG5162653.1"/>
    </source>
</evidence>
<protein>
    <submittedName>
        <fullName evidence="1">Uncharacterized protein</fullName>
    </submittedName>
</protein>